<gene>
    <name evidence="1" type="ORF">LOK49_LG05G01790</name>
</gene>
<keyword evidence="2" id="KW-1185">Reference proteome</keyword>
<protein>
    <submittedName>
        <fullName evidence="1">Uncharacterized protein</fullName>
    </submittedName>
</protein>
<evidence type="ECO:0000313" key="2">
    <source>
        <dbReference type="Proteomes" id="UP001060215"/>
    </source>
</evidence>
<proteinExistence type="predicted"/>
<comment type="caution">
    <text evidence="1">The sequence shown here is derived from an EMBL/GenBank/DDBJ whole genome shotgun (WGS) entry which is preliminary data.</text>
</comment>
<organism evidence="1 2">
    <name type="scientific">Camellia lanceoleosa</name>
    <dbReference type="NCBI Taxonomy" id="1840588"/>
    <lineage>
        <taxon>Eukaryota</taxon>
        <taxon>Viridiplantae</taxon>
        <taxon>Streptophyta</taxon>
        <taxon>Embryophyta</taxon>
        <taxon>Tracheophyta</taxon>
        <taxon>Spermatophyta</taxon>
        <taxon>Magnoliopsida</taxon>
        <taxon>eudicotyledons</taxon>
        <taxon>Gunneridae</taxon>
        <taxon>Pentapetalae</taxon>
        <taxon>asterids</taxon>
        <taxon>Ericales</taxon>
        <taxon>Theaceae</taxon>
        <taxon>Camellia</taxon>
    </lineage>
</organism>
<reference evidence="1 2" key="1">
    <citation type="journal article" date="2022" name="Plant J.">
        <title>Chromosome-level genome of Camellia lanceoleosa provides a valuable resource for understanding genome evolution and self-incompatibility.</title>
        <authorList>
            <person name="Gong W."/>
            <person name="Xiao S."/>
            <person name="Wang L."/>
            <person name="Liao Z."/>
            <person name="Chang Y."/>
            <person name="Mo W."/>
            <person name="Hu G."/>
            <person name="Li W."/>
            <person name="Zhao G."/>
            <person name="Zhu H."/>
            <person name="Hu X."/>
            <person name="Ji K."/>
            <person name="Xiang X."/>
            <person name="Song Q."/>
            <person name="Yuan D."/>
            <person name="Jin S."/>
            <person name="Zhang L."/>
        </authorList>
    </citation>
    <scope>NUCLEOTIDE SEQUENCE [LARGE SCALE GENOMIC DNA]</scope>
    <source>
        <strain evidence="1">SQ_2022a</strain>
    </source>
</reference>
<evidence type="ECO:0000313" key="1">
    <source>
        <dbReference type="EMBL" id="KAI8014605.1"/>
    </source>
</evidence>
<sequence>MASSVSSFLYYYTSPPSFSSSSSRPLSLSCNPNNLSSSPSRFQPKKGIRVPNSPPRLRVLCLREPKAAVVTGKSWDKLILNSDMRSLLNSMLAGVGHAGWFTG</sequence>
<accession>A0ACC0HMP5</accession>
<name>A0ACC0HMP5_9ERIC</name>
<dbReference type="Proteomes" id="UP001060215">
    <property type="component" value="Chromosome 4"/>
</dbReference>
<dbReference type="EMBL" id="CM045761">
    <property type="protein sequence ID" value="KAI8014605.1"/>
    <property type="molecule type" value="Genomic_DNA"/>
</dbReference>